<dbReference type="AlphaFoldDB" id="A0A672Q3A5"/>
<accession>A0A672Q3A5</accession>
<organism evidence="1 2">
    <name type="scientific">Sinocyclocheilus grahami</name>
    <name type="common">Dianchi golden-line fish</name>
    <name type="synonym">Barbus grahami</name>
    <dbReference type="NCBI Taxonomy" id="75366"/>
    <lineage>
        <taxon>Eukaryota</taxon>
        <taxon>Metazoa</taxon>
        <taxon>Chordata</taxon>
        <taxon>Craniata</taxon>
        <taxon>Vertebrata</taxon>
        <taxon>Euteleostomi</taxon>
        <taxon>Actinopterygii</taxon>
        <taxon>Neopterygii</taxon>
        <taxon>Teleostei</taxon>
        <taxon>Ostariophysi</taxon>
        <taxon>Cypriniformes</taxon>
        <taxon>Cyprinidae</taxon>
        <taxon>Cyprininae</taxon>
        <taxon>Sinocyclocheilus</taxon>
    </lineage>
</organism>
<dbReference type="Proteomes" id="UP000472262">
    <property type="component" value="Unassembled WGS sequence"/>
</dbReference>
<dbReference type="OMA" id="ARCAFWV"/>
<evidence type="ECO:0000313" key="1">
    <source>
        <dbReference type="Ensembl" id="ENSSGRP00000070757.1"/>
    </source>
</evidence>
<protein>
    <submittedName>
        <fullName evidence="1">Uncharacterized protein</fullName>
    </submittedName>
</protein>
<sequence>MFPELNSILNSTPDSFKSVITSHYRLEVTYTMPLTLTDVLCTYRVTLSWCQDRRADASFLIHHHLSFYLRGK</sequence>
<proteinExistence type="predicted"/>
<reference evidence="1" key="1">
    <citation type="submission" date="2025-08" db="UniProtKB">
        <authorList>
            <consortium name="Ensembl"/>
        </authorList>
    </citation>
    <scope>IDENTIFICATION</scope>
</reference>
<evidence type="ECO:0000313" key="2">
    <source>
        <dbReference type="Proteomes" id="UP000472262"/>
    </source>
</evidence>
<keyword evidence="2" id="KW-1185">Reference proteome</keyword>
<reference evidence="1" key="2">
    <citation type="submission" date="2025-09" db="UniProtKB">
        <authorList>
            <consortium name="Ensembl"/>
        </authorList>
    </citation>
    <scope>IDENTIFICATION</scope>
</reference>
<dbReference type="InParanoid" id="A0A672Q3A5"/>
<name>A0A672Q3A5_SINGR</name>
<dbReference type="Ensembl" id="ENSSGRT00000075363.1">
    <property type="protein sequence ID" value="ENSSGRP00000070757.1"/>
    <property type="gene ID" value="ENSSGRG00000036150.1"/>
</dbReference>